<dbReference type="GO" id="GO:0005929">
    <property type="term" value="C:cilium"/>
    <property type="evidence" value="ECO:0007669"/>
    <property type="project" value="TreeGrafter"/>
</dbReference>
<reference evidence="4" key="1">
    <citation type="submission" date="2025-08" db="UniProtKB">
        <authorList>
            <consortium name="Ensembl"/>
        </authorList>
    </citation>
    <scope>IDENTIFICATION</scope>
</reference>
<evidence type="ECO:0000256" key="2">
    <source>
        <dbReference type="ARBA" id="ARBA00022794"/>
    </source>
</evidence>
<feature type="region of interest" description="Disordered" evidence="3">
    <location>
        <begin position="1"/>
        <end position="74"/>
    </location>
</feature>
<evidence type="ECO:0000313" key="4">
    <source>
        <dbReference type="Ensembl" id="ENSNVIP00000019015.1"/>
    </source>
</evidence>
<dbReference type="InterPro" id="IPR029302">
    <property type="entry name" value="IFT43"/>
</dbReference>
<evidence type="ECO:0000256" key="3">
    <source>
        <dbReference type="SAM" id="MobiDB-lite"/>
    </source>
</evidence>
<organism evidence="4 5">
    <name type="scientific">Neovison vison</name>
    <name type="common">American mink</name>
    <name type="synonym">Mustela vison</name>
    <dbReference type="NCBI Taxonomy" id="452646"/>
    <lineage>
        <taxon>Eukaryota</taxon>
        <taxon>Metazoa</taxon>
        <taxon>Chordata</taxon>
        <taxon>Craniata</taxon>
        <taxon>Vertebrata</taxon>
        <taxon>Euteleostomi</taxon>
        <taxon>Mammalia</taxon>
        <taxon>Eutheria</taxon>
        <taxon>Laurasiatheria</taxon>
        <taxon>Carnivora</taxon>
        <taxon>Caniformia</taxon>
        <taxon>Musteloidea</taxon>
        <taxon>Mustelidae</taxon>
        <taxon>Mustelinae</taxon>
        <taxon>Neogale</taxon>
    </lineage>
</organism>
<keyword evidence="5" id="KW-1185">Reference proteome</keyword>
<dbReference type="GO" id="GO:0030991">
    <property type="term" value="C:intraciliary transport particle A"/>
    <property type="evidence" value="ECO:0007669"/>
    <property type="project" value="InterPro"/>
</dbReference>
<sequence length="109" mass="11838">MEDVLDLGEERRSGLATSGPKMGRRAQQEAAQVENHLRSKNSSSILTGEAPPPKPPRRQGGWADDSVKSSKSGRRASEEIEEYVSSFPASFGNPCQCSLGGHYLCSLCW</sequence>
<dbReference type="PANTHER" id="PTHR33724">
    <property type="entry name" value="INTRAFLAGELLAR TRANSPORT PROTEIN 43 HOMOLOG"/>
    <property type="match status" value="1"/>
</dbReference>
<dbReference type="GeneTree" id="ENSGT00390000012060"/>
<dbReference type="PANTHER" id="PTHR33724:SF1">
    <property type="entry name" value="INTRAFLAGELLAR TRANSPORT PROTEIN 43 HOMOLOG"/>
    <property type="match status" value="1"/>
</dbReference>
<dbReference type="GO" id="GO:0035721">
    <property type="term" value="P:intraciliary retrograde transport"/>
    <property type="evidence" value="ECO:0007669"/>
    <property type="project" value="TreeGrafter"/>
</dbReference>
<proteinExistence type="inferred from homology"/>
<comment type="similarity">
    <text evidence="1">Belongs to the IFT43 family.</text>
</comment>
<dbReference type="Ensembl" id="ENSNVIT00000022184.1">
    <property type="protein sequence ID" value="ENSNVIP00000019015.1"/>
    <property type="gene ID" value="ENSNVIG00000014884.1"/>
</dbReference>
<reference evidence="4" key="2">
    <citation type="submission" date="2025-09" db="UniProtKB">
        <authorList>
            <consortium name="Ensembl"/>
        </authorList>
    </citation>
    <scope>IDENTIFICATION</scope>
</reference>
<protein>
    <submittedName>
        <fullName evidence="4">Intraflagellar transport 43</fullName>
    </submittedName>
</protein>
<evidence type="ECO:0000313" key="5">
    <source>
        <dbReference type="Proteomes" id="UP000694425"/>
    </source>
</evidence>
<accession>A0A8C7B5T0</accession>
<dbReference type="Proteomes" id="UP000694425">
    <property type="component" value="Unplaced"/>
</dbReference>
<gene>
    <name evidence="4" type="primary">IFT43</name>
</gene>
<dbReference type="AlphaFoldDB" id="A0A8C7B5T0"/>
<name>A0A8C7B5T0_NEOVI</name>
<keyword evidence="2" id="KW-0970">Cilium biogenesis/degradation</keyword>
<evidence type="ECO:0000256" key="1">
    <source>
        <dbReference type="ARBA" id="ARBA00007563"/>
    </source>
</evidence>